<keyword evidence="2" id="KW-0378">Hydrolase</keyword>
<keyword evidence="3" id="KW-1185">Reference proteome</keyword>
<sequence length="70" mass="7148">MATSGGAKTLGRNDIGTLVPGQAADLTLLDWTSLSYAGGRNDPADCIVLSGDARMVDTVIVNGEIVVEKG</sequence>
<name>A0A1G5WS99_9FIRM</name>
<dbReference type="GO" id="GO:0016810">
    <property type="term" value="F:hydrolase activity, acting on carbon-nitrogen (but not peptide) bonds"/>
    <property type="evidence" value="ECO:0007669"/>
    <property type="project" value="InterPro"/>
</dbReference>
<evidence type="ECO:0000259" key="1">
    <source>
        <dbReference type="Pfam" id="PF01979"/>
    </source>
</evidence>
<dbReference type="STRING" id="209880.SAMN02910343_01582"/>
<organism evidence="2 3">
    <name type="scientific">Allisonella histaminiformans</name>
    <dbReference type="NCBI Taxonomy" id="209880"/>
    <lineage>
        <taxon>Bacteria</taxon>
        <taxon>Bacillati</taxon>
        <taxon>Bacillota</taxon>
        <taxon>Negativicutes</taxon>
        <taxon>Veillonellales</taxon>
        <taxon>Veillonellaceae</taxon>
        <taxon>Allisonella</taxon>
    </lineage>
</organism>
<dbReference type="Pfam" id="PF01979">
    <property type="entry name" value="Amidohydro_1"/>
    <property type="match status" value="1"/>
</dbReference>
<evidence type="ECO:0000313" key="3">
    <source>
        <dbReference type="Proteomes" id="UP000199689"/>
    </source>
</evidence>
<dbReference type="EMBL" id="FMXA01000031">
    <property type="protein sequence ID" value="SDA61029.1"/>
    <property type="molecule type" value="Genomic_DNA"/>
</dbReference>
<dbReference type="AlphaFoldDB" id="A0A1G5WS99"/>
<dbReference type="InterPro" id="IPR011059">
    <property type="entry name" value="Metal-dep_hydrolase_composite"/>
</dbReference>
<dbReference type="Gene3D" id="2.30.40.10">
    <property type="entry name" value="Urease, subunit C, domain 1"/>
    <property type="match status" value="1"/>
</dbReference>
<dbReference type="Proteomes" id="UP000199689">
    <property type="component" value="Unassembled WGS sequence"/>
</dbReference>
<dbReference type="InterPro" id="IPR006680">
    <property type="entry name" value="Amidohydro-rel"/>
</dbReference>
<evidence type="ECO:0000313" key="2">
    <source>
        <dbReference type="EMBL" id="SDA61029.1"/>
    </source>
</evidence>
<dbReference type="SUPFAM" id="SSF51338">
    <property type="entry name" value="Composite domain of metallo-dependent hydrolases"/>
    <property type="match status" value="1"/>
</dbReference>
<protein>
    <submittedName>
        <fullName evidence="2">Amidohydrolase family protein</fullName>
    </submittedName>
</protein>
<dbReference type="Gene3D" id="3.20.20.140">
    <property type="entry name" value="Metal-dependent hydrolases"/>
    <property type="match status" value="1"/>
</dbReference>
<gene>
    <name evidence="2" type="ORF">SAMN02910343_01582</name>
</gene>
<proteinExistence type="predicted"/>
<reference evidence="2 3" key="1">
    <citation type="submission" date="2016-10" db="EMBL/GenBank/DDBJ databases">
        <authorList>
            <person name="de Groot N.N."/>
        </authorList>
    </citation>
    <scope>NUCLEOTIDE SEQUENCE [LARGE SCALE GENOMIC DNA]</scope>
    <source>
        <strain evidence="2 3">DSM 15230</strain>
    </source>
</reference>
<accession>A0A1G5WS99</accession>
<feature type="domain" description="Amidohydrolase-related" evidence="1">
    <location>
        <begin position="1"/>
        <end position="66"/>
    </location>
</feature>